<dbReference type="Proteomes" id="UP000177370">
    <property type="component" value="Unassembled WGS sequence"/>
</dbReference>
<evidence type="ECO:0000313" key="2">
    <source>
        <dbReference type="Proteomes" id="UP000177370"/>
    </source>
</evidence>
<name>A0A1F6V6I1_9BACT</name>
<reference evidence="1 2" key="1">
    <citation type="journal article" date="2016" name="Nat. Commun.">
        <title>Thousands of microbial genomes shed light on interconnected biogeochemical processes in an aquifer system.</title>
        <authorList>
            <person name="Anantharaman K."/>
            <person name="Brown C.T."/>
            <person name="Hug L.A."/>
            <person name="Sharon I."/>
            <person name="Castelle C.J."/>
            <person name="Probst A.J."/>
            <person name="Thomas B.C."/>
            <person name="Singh A."/>
            <person name="Wilkins M.J."/>
            <person name="Karaoz U."/>
            <person name="Brodie E.L."/>
            <person name="Williams K.H."/>
            <person name="Hubbard S.S."/>
            <person name="Banfield J.F."/>
        </authorList>
    </citation>
    <scope>NUCLEOTIDE SEQUENCE [LARGE SCALE GENOMIC DNA]</scope>
</reference>
<proteinExistence type="predicted"/>
<protein>
    <recommendedName>
        <fullName evidence="3">DUF2283 domain-containing protein</fullName>
    </recommendedName>
</protein>
<evidence type="ECO:0008006" key="3">
    <source>
        <dbReference type="Google" id="ProtNLM"/>
    </source>
</evidence>
<accession>A0A1F6V6I1</accession>
<organism evidence="1 2">
    <name type="scientific">Candidatus Nomurabacteria bacterium RIFCSPHIGHO2_01_FULL_40_24b</name>
    <dbReference type="NCBI Taxonomy" id="1801739"/>
    <lineage>
        <taxon>Bacteria</taxon>
        <taxon>Candidatus Nomuraibacteriota</taxon>
    </lineage>
</organism>
<dbReference type="AlphaFoldDB" id="A0A1F6V6I1"/>
<gene>
    <name evidence="1" type="ORF">A2647_05320</name>
</gene>
<dbReference type="EMBL" id="MFTP01000020">
    <property type="protein sequence ID" value="OGI65351.1"/>
    <property type="molecule type" value="Genomic_DNA"/>
</dbReference>
<comment type="caution">
    <text evidence="1">The sequence shown here is derived from an EMBL/GenBank/DDBJ whole genome shotgun (WGS) entry which is preliminary data.</text>
</comment>
<sequence length="75" mass="8631">MKPKCIELYYDAEGDILEIIIGEPSSCVFDEVDDDVFEARDERTNELKGYKVMNFRKRGGMKSVRIPLPANVVFE</sequence>
<evidence type="ECO:0000313" key="1">
    <source>
        <dbReference type="EMBL" id="OGI65351.1"/>
    </source>
</evidence>